<feature type="compositionally biased region" description="Polar residues" evidence="1">
    <location>
        <begin position="250"/>
        <end position="261"/>
    </location>
</feature>
<name>A0A7N2KZJ3_QUELO</name>
<keyword evidence="3" id="KW-1185">Reference proteome</keyword>
<evidence type="ECO:0000256" key="1">
    <source>
        <dbReference type="SAM" id="MobiDB-lite"/>
    </source>
</evidence>
<dbReference type="FunCoup" id="A0A7N2KZJ3">
    <property type="interactions" value="262"/>
</dbReference>
<protein>
    <submittedName>
        <fullName evidence="2">Uncharacterized protein</fullName>
    </submittedName>
</protein>
<organism evidence="2 3">
    <name type="scientific">Quercus lobata</name>
    <name type="common">Valley oak</name>
    <dbReference type="NCBI Taxonomy" id="97700"/>
    <lineage>
        <taxon>Eukaryota</taxon>
        <taxon>Viridiplantae</taxon>
        <taxon>Streptophyta</taxon>
        <taxon>Embryophyta</taxon>
        <taxon>Tracheophyta</taxon>
        <taxon>Spermatophyta</taxon>
        <taxon>Magnoliopsida</taxon>
        <taxon>eudicotyledons</taxon>
        <taxon>Gunneridae</taxon>
        <taxon>Pentapetalae</taxon>
        <taxon>rosids</taxon>
        <taxon>fabids</taxon>
        <taxon>Fagales</taxon>
        <taxon>Fagaceae</taxon>
        <taxon>Quercus</taxon>
    </lineage>
</organism>
<dbReference type="Gramene" id="QL02p071781:mrna">
    <property type="protein sequence ID" value="QL02p071781:mrna"/>
    <property type="gene ID" value="QL02p071781"/>
</dbReference>
<dbReference type="InParanoid" id="A0A7N2KZJ3"/>
<dbReference type="Proteomes" id="UP000594261">
    <property type="component" value="Chromosome 2"/>
</dbReference>
<dbReference type="OMA" id="ARFEDRM"/>
<dbReference type="PANTHER" id="PTHR34280:SF2">
    <property type="entry name" value="OS01G0920100 PROTEIN"/>
    <property type="match status" value="1"/>
</dbReference>
<accession>A0A7N2KZJ3</accession>
<proteinExistence type="predicted"/>
<feature type="region of interest" description="Disordered" evidence="1">
    <location>
        <begin position="249"/>
        <end position="273"/>
    </location>
</feature>
<dbReference type="EnsemblPlants" id="QL02p071781:mrna">
    <property type="protein sequence ID" value="QL02p071781:mrna"/>
    <property type="gene ID" value="QL02p071781"/>
</dbReference>
<dbReference type="InterPro" id="IPR038947">
    <property type="entry name" value="At3g27210-like"/>
</dbReference>
<evidence type="ECO:0000313" key="2">
    <source>
        <dbReference type="EnsemblPlants" id="QL02p071781:mrna"/>
    </source>
</evidence>
<reference evidence="3" key="1">
    <citation type="journal article" date="2016" name="G3 (Bethesda)">
        <title>First Draft Assembly and Annotation of the Genome of a California Endemic Oak Quercus lobata Nee (Fagaceae).</title>
        <authorList>
            <person name="Sork V.L."/>
            <person name="Fitz-Gibbon S.T."/>
            <person name="Puiu D."/>
            <person name="Crepeau M."/>
            <person name="Gugger P.F."/>
            <person name="Sherman R."/>
            <person name="Stevens K."/>
            <person name="Langley C.H."/>
            <person name="Pellegrini M."/>
            <person name="Salzberg S.L."/>
        </authorList>
    </citation>
    <scope>NUCLEOTIDE SEQUENCE [LARGE SCALE GENOMIC DNA]</scope>
    <source>
        <strain evidence="3">cv. SW786</strain>
    </source>
</reference>
<dbReference type="PANTHER" id="PTHR34280">
    <property type="entry name" value="OS01G0920100 PROTEIN"/>
    <property type="match status" value="1"/>
</dbReference>
<dbReference type="AlphaFoldDB" id="A0A7N2KZJ3"/>
<sequence>MGSCVSIYGNSSSAKDDKLVILPSPIKEIPTNGDRPIILNNVVSVKSQWSPSLSTPRVYGSDCYEGQSKQKKAVQSYQIRFLEWCWIMDFASQKCCVDDVVRCGEESSKEEIFFDSQPWLESDCEDDFYSVNGDFTPSRGNTPVHHSLSIGTPRINIARFEDRMPGSLPEPSPTDTIKKLARFEDRMPGSLPEPSPKKKLAELFRENSRHENEDVDNLNTSGNQNMANGNMEAKPTVLDLTPKSAHGTPYGTNSVCSSEKTPNGGVFTEKEKPMRSVQCCLPSLISSASFSDRKKKKSPAIAVHDEP</sequence>
<evidence type="ECO:0000313" key="3">
    <source>
        <dbReference type="Proteomes" id="UP000594261"/>
    </source>
</evidence>
<reference evidence="2" key="2">
    <citation type="submission" date="2021-01" db="UniProtKB">
        <authorList>
            <consortium name="EnsemblPlants"/>
        </authorList>
    </citation>
    <scope>IDENTIFICATION</scope>
</reference>